<name>A0ACB6Z3U9_THEGA</name>
<dbReference type="Proteomes" id="UP000886501">
    <property type="component" value="Unassembled WGS sequence"/>
</dbReference>
<gene>
    <name evidence="1" type="ORF">BDM02DRAFT_948517</name>
</gene>
<dbReference type="EMBL" id="MU118139">
    <property type="protein sequence ID" value="KAF9644435.1"/>
    <property type="molecule type" value="Genomic_DNA"/>
</dbReference>
<reference evidence="1" key="2">
    <citation type="journal article" date="2020" name="Nat. Commun.">
        <title>Large-scale genome sequencing of mycorrhizal fungi provides insights into the early evolution of symbiotic traits.</title>
        <authorList>
            <person name="Miyauchi S."/>
            <person name="Kiss E."/>
            <person name="Kuo A."/>
            <person name="Drula E."/>
            <person name="Kohler A."/>
            <person name="Sanchez-Garcia M."/>
            <person name="Morin E."/>
            <person name="Andreopoulos B."/>
            <person name="Barry K.W."/>
            <person name="Bonito G."/>
            <person name="Buee M."/>
            <person name="Carver A."/>
            <person name="Chen C."/>
            <person name="Cichocki N."/>
            <person name="Clum A."/>
            <person name="Culley D."/>
            <person name="Crous P.W."/>
            <person name="Fauchery L."/>
            <person name="Girlanda M."/>
            <person name="Hayes R.D."/>
            <person name="Keri Z."/>
            <person name="LaButti K."/>
            <person name="Lipzen A."/>
            <person name="Lombard V."/>
            <person name="Magnuson J."/>
            <person name="Maillard F."/>
            <person name="Murat C."/>
            <person name="Nolan M."/>
            <person name="Ohm R.A."/>
            <person name="Pangilinan J."/>
            <person name="Pereira M.F."/>
            <person name="Perotto S."/>
            <person name="Peter M."/>
            <person name="Pfister S."/>
            <person name="Riley R."/>
            <person name="Sitrit Y."/>
            <person name="Stielow J.B."/>
            <person name="Szollosi G."/>
            <person name="Zifcakova L."/>
            <person name="Stursova M."/>
            <person name="Spatafora J.W."/>
            <person name="Tedersoo L."/>
            <person name="Vaario L.M."/>
            <person name="Yamada A."/>
            <person name="Yan M."/>
            <person name="Wang P."/>
            <person name="Xu J."/>
            <person name="Bruns T."/>
            <person name="Baldrian P."/>
            <person name="Vilgalys R."/>
            <person name="Dunand C."/>
            <person name="Henrissat B."/>
            <person name="Grigoriev I.V."/>
            <person name="Hibbett D."/>
            <person name="Nagy L.G."/>
            <person name="Martin F.M."/>
        </authorList>
    </citation>
    <scope>NUCLEOTIDE SEQUENCE</scope>
    <source>
        <strain evidence="1">P2</strain>
    </source>
</reference>
<reference evidence="1" key="1">
    <citation type="submission" date="2019-10" db="EMBL/GenBank/DDBJ databases">
        <authorList>
            <consortium name="DOE Joint Genome Institute"/>
            <person name="Kuo A."/>
            <person name="Miyauchi S."/>
            <person name="Kiss E."/>
            <person name="Drula E."/>
            <person name="Kohler A."/>
            <person name="Sanchez-Garcia M."/>
            <person name="Andreopoulos B."/>
            <person name="Barry K.W."/>
            <person name="Bonito G."/>
            <person name="Buee M."/>
            <person name="Carver A."/>
            <person name="Chen C."/>
            <person name="Cichocki N."/>
            <person name="Clum A."/>
            <person name="Culley D."/>
            <person name="Crous P.W."/>
            <person name="Fauchery L."/>
            <person name="Girlanda M."/>
            <person name="Hayes R."/>
            <person name="Keri Z."/>
            <person name="Labutti K."/>
            <person name="Lipzen A."/>
            <person name="Lombard V."/>
            <person name="Magnuson J."/>
            <person name="Maillard F."/>
            <person name="Morin E."/>
            <person name="Murat C."/>
            <person name="Nolan M."/>
            <person name="Ohm R."/>
            <person name="Pangilinan J."/>
            <person name="Pereira M."/>
            <person name="Perotto S."/>
            <person name="Peter M."/>
            <person name="Riley R."/>
            <person name="Sitrit Y."/>
            <person name="Stielow B."/>
            <person name="Szollosi G."/>
            <person name="Zifcakova L."/>
            <person name="Stursova M."/>
            <person name="Spatafora J.W."/>
            <person name="Tedersoo L."/>
            <person name="Vaario L.-M."/>
            <person name="Yamada A."/>
            <person name="Yan M."/>
            <person name="Wang P."/>
            <person name="Xu J."/>
            <person name="Bruns T."/>
            <person name="Baldrian P."/>
            <person name="Vilgalys R."/>
            <person name="Henrissat B."/>
            <person name="Grigoriev I.V."/>
            <person name="Hibbett D."/>
            <person name="Nagy L.G."/>
            <person name="Martin F.M."/>
        </authorList>
    </citation>
    <scope>NUCLEOTIDE SEQUENCE</scope>
    <source>
        <strain evidence="1">P2</strain>
    </source>
</reference>
<evidence type="ECO:0000313" key="1">
    <source>
        <dbReference type="EMBL" id="KAF9644435.1"/>
    </source>
</evidence>
<organism evidence="1 2">
    <name type="scientific">Thelephora ganbajun</name>
    <name type="common">Ganba fungus</name>
    <dbReference type="NCBI Taxonomy" id="370292"/>
    <lineage>
        <taxon>Eukaryota</taxon>
        <taxon>Fungi</taxon>
        <taxon>Dikarya</taxon>
        <taxon>Basidiomycota</taxon>
        <taxon>Agaricomycotina</taxon>
        <taxon>Agaricomycetes</taxon>
        <taxon>Thelephorales</taxon>
        <taxon>Thelephoraceae</taxon>
        <taxon>Thelephora</taxon>
    </lineage>
</organism>
<accession>A0ACB6Z3U9</accession>
<keyword evidence="2" id="KW-1185">Reference proteome</keyword>
<proteinExistence type="predicted"/>
<sequence>MPDLTDQEYLKMANQAYVVAYVTAVCATTLLYDYALTLGEEITRMWTLRFSIPKCLFLINRYLVIPMLVFNGIASSRTHLPANVRTLHNLCSISMPNTVNSCQYFRVDCFRKLIARTRTLSCVFYLRWLVVCITVTHSTIEGILLTRVWALYRGNMPVLAVACCLYLAGVATLVSLTIRDYVGEKVLIVQDFSALPGCYAASVPALIAGYWIAPVIIESILFVLVMWRAFAWWKDRSAAPPTLTLMYAPPFLSSLFVTPSNTAGCIAGSRLLLNLRSLSDPGRTELEMSTNLQFAGRPRAGNTIGGSEA</sequence>
<comment type="caution">
    <text evidence="1">The sequence shown here is derived from an EMBL/GenBank/DDBJ whole genome shotgun (WGS) entry which is preliminary data.</text>
</comment>
<evidence type="ECO:0000313" key="2">
    <source>
        <dbReference type="Proteomes" id="UP000886501"/>
    </source>
</evidence>
<protein>
    <submittedName>
        <fullName evidence="1">Uncharacterized protein</fullName>
    </submittedName>
</protein>